<dbReference type="PRINTS" id="PR01346">
    <property type="entry name" value="HELNAPAPROT"/>
</dbReference>
<dbReference type="PROSITE" id="PS00819">
    <property type="entry name" value="DPS_2"/>
    <property type="match status" value="1"/>
</dbReference>
<organism evidence="5 6">
    <name type="scientific">Alteribacillus iranensis</name>
    <dbReference type="NCBI Taxonomy" id="930128"/>
    <lineage>
        <taxon>Bacteria</taxon>
        <taxon>Bacillati</taxon>
        <taxon>Bacillota</taxon>
        <taxon>Bacilli</taxon>
        <taxon>Bacillales</taxon>
        <taxon>Bacillaceae</taxon>
        <taxon>Alteribacillus</taxon>
    </lineage>
</organism>
<dbReference type="PANTHER" id="PTHR42932:SF1">
    <property type="entry name" value="GENERAL STRESS PROTEIN 20U"/>
    <property type="match status" value="1"/>
</dbReference>
<dbReference type="InterPro" id="IPR012347">
    <property type="entry name" value="Ferritin-like"/>
</dbReference>
<reference evidence="5 6" key="1">
    <citation type="submission" date="2016-10" db="EMBL/GenBank/DDBJ databases">
        <authorList>
            <person name="de Groot N.N."/>
        </authorList>
    </citation>
    <scope>NUCLEOTIDE SEQUENCE [LARGE SCALE GENOMIC DNA]</scope>
    <source>
        <strain evidence="5 6">DSM 23995</strain>
    </source>
</reference>
<dbReference type="GO" id="GO:0008199">
    <property type="term" value="F:ferric iron binding"/>
    <property type="evidence" value="ECO:0007669"/>
    <property type="project" value="InterPro"/>
</dbReference>
<keyword evidence="6" id="KW-1185">Reference proteome</keyword>
<dbReference type="RefSeq" id="WP_091663394.1">
    <property type="nucleotide sequence ID" value="NZ_FONT01000008.1"/>
</dbReference>
<dbReference type="PIRSF" id="PIRSF005900">
    <property type="entry name" value="Dps"/>
    <property type="match status" value="1"/>
</dbReference>
<dbReference type="InterPro" id="IPR008331">
    <property type="entry name" value="Ferritin_DPS_dom"/>
</dbReference>
<keyword evidence="3" id="KW-0175">Coiled coil</keyword>
<protein>
    <submittedName>
        <fullName evidence="5">Starvation-inducible DNA-binding protein</fullName>
    </submittedName>
</protein>
<gene>
    <name evidence="5" type="ORF">SAMN05192532_1087</name>
</gene>
<evidence type="ECO:0000256" key="1">
    <source>
        <dbReference type="ARBA" id="ARBA00009497"/>
    </source>
</evidence>
<evidence type="ECO:0000256" key="2">
    <source>
        <dbReference type="RuleBase" id="RU003875"/>
    </source>
</evidence>
<dbReference type="InterPro" id="IPR023188">
    <property type="entry name" value="DPS_DNA-bd_CS"/>
</dbReference>
<dbReference type="Gene3D" id="1.20.1260.10">
    <property type="match status" value="1"/>
</dbReference>
<evidence type="ECO:0000256" key="3">
    <source>
        <dbReference type="SAM" id="Coils"/>
    </source>
</evidence>
<accession>A0A1I2EZK6</accession>
<dbReference type="CDD" id="cd01043">
    <property type="entry name" value="DPS"/>
    <property type="match status" value="1"/>
</dbReference>
<keyword evidence="5" id="KW-0238">DNA-binding</keyword>
<dbReference type="STRING" id="930128.SAMN05192532_1087"/>
<dbReference type="EMBL" id="FONT01000008">
    <property type="protein sequence ID" value="SFE98542.1"/>
    <property type="molecule type" value="Genomic_DNA"/>
</dbReference>
<dbReference type="InterPro" id="IPR002177">
    <property type="entry name" value="DPS_DNA-bd"/>
</dbReference>
<dbReference type="InterPro" id="IPR009078">
    <property type="entry name" value="Ferritin-like_SF"/>
</dbReference>
<name>A0A1I2EZK6_9BACI</name>
<proteinExistence type="inferred from homology"/>
<evidence type="ECO:0000259" key="4">
    <source>
        <dbReference type="Pfam" id="PF00210"/>
    </source>
</evidence>
<feature type="domain" description="Ferritin/DPS" evidence="4">
    <location>
        <begin position="5"/>
        <end position="144"/>
    </location>
</feature>
<dbReference type="GO" id="GO:0003677">
    <property type="term" value="F:DNA binding"/>
    <property type="evidence" value="ECO:0007669"/>
    <property type="project" value="UniProtKB-KW"/>
</dbReference>
<dbReference type="Pfam" id="PF00210">
    <property type="entry name" value="Ferritin"/>
    <property type="match status" value="1"/>
</dbReference>
<dbReference type="GO" id="GO:0016722">
    <property type="term" value="F:oxidoreductase activity, acting on metal ions"/>
    <property type="evidence" value="ECO:0007669"/>
    <property type="project" value="InterPro"/>
</dbReference>
<dbReference type="OrthoDB" id="9797023at2"/>
<evidence type="ECO:0000313" key="5">
    <source>
        <dbReference type="EMBL" id="SFE98542.1"/>
    </source>
</evidence>
<comment type="similarity">
    <text evidence="1 2">Belongs to the Dps family.</text>
</comment>
<dbReference type="PANTHER" id="PTHR42932">
    <property type="entry name" value="GENERAL STRESS PROTEIN 20U"/>
    <property type="match status" value="1"/>
</dbReference>
<dbReference type="AlphaFoldDB" id="A0A1I2EZK6"/>
<feature type="coiled-coil region" evidence="3">
    <location>
        <begin position="95"/>
        <end position="122"/>
    </location>
</feature>
<dbReference type="SUPFAM" id="SSF47240">
    <property type="entry name" value="Ferritin-like"/>
    <property type="match status" value="1"/>
</dbReference>
<dbReference type="PROSITE" id="PS00818">
    <property type="entry name" value="DPS_1"/>
    <property type="match status" value="1"/>
</dbReference>
<dbReference type="Proteomes" id="UP000199516">
    <property type="component" value="Unassembled WGS sequence"/>
</dbReference>
<evidence type="ECO:0000313" key="6">
    <source>
        <dbReference type="Proteomes" id="UP000199516"/>
    </source>
</evidence>
<sequence>MELHEILNKQIANWNVLYVKLHNYHWYVKGDQFFTLHAKFEEFYNEAAVHIDELAERLLTIGGKPVATLREFLELSTVQDATGQENADQMVETLANDFTKVIEELREGMDAAEKANDETTSDMLLAIHTSLEKHVWMLRAYLGKSM</sequence>